<reference evidence="2 3" key="1">
    <citation type="submission" date="2021-03" db="EMBL/GenBank/DDBJ databases">
        <title>The complete genome sequence of Acetobacter sacchari TBRC 11175.</title>
        <authorList>
            <person name="Charoenyingcharoen P."/>
            <person name="Yukphan P."/>
        </authorList>
    </citation>
    <scope>NUCLEOTIDE SEQUENCE [LARGE SCALE GENOMIC DNA]</scope>
    <source>
        <strain evidence="2 3">TBRC 11175</strain>
    </source>
</reference>
<proteinExistence type="predicted"/>
<dbReference type="EMBL" id="JAFVMF010000016">
    <property type="protein sequence ID" value="MBO1360974.1"/>
    <property type="molecule type" value="Genomic_DNA"/>
</dbReference>
<feature type="compositionally biased region" description="Polar residues" evidence="1">
    <location>
        <begin position="88"/>
        <end position="98"/>
    </location>
</feature>
<evidence type="ECO:0000313" key="3">
    <source>
        <dbReference type="Proteomes" id="UP000664771"/>
    </source>
</evidence>
<accession>A0ABS3LYH6</accession>
<dbReference type="Proteomes" id="UP000664771">
    <property type="component" value="Unassembled WGS sequence"/>
</dbReference>
<protein>
    <submittedName>
        <fullName evidence="2">Uncharacterized protein</fullName>
    </submittedName>
</protein>
<dbReference type="RefSeq" id="WP_207882399.1">
    <property type="nucleotide sequence ID" value="NZ_JAFVMF010000016.1"/>
</dbReference>
<evidence type="ECO:0000256" key="1">
    <source>
        <dbReference type="SAM" id="MobiDB-lite"/>
    </source>
</evidence>
<name>A0ABS3LYH6_9PROT</name>
<keyword evidence="3" id="KW-1185">Reference proteome</keyword>
<comment type="caution">
    <text evidence="2">The sequence shown here is derived from an EMBL/GenBank/DDBJ whole genome shotgun (WGS) entry which is preliminary data.</text>
</comment>
<feature type="region of interest" description="Disordered" evidence="1">
    <location>
        <begin position="37"/>
        <end position="61"/>
    </location>
</feature>
<organism evidence="2 3">
    <name type="scientific">Acetobacter sacchari</name>
    <dbReference type="NCBI Taxonomy" id="2661687"/>
    <lineage>
        <taxon>Bacteria</taxon>
        <taxon>Pseudomonadati</taxon>
        <taxon>Pseudomonadota</taxon>
        <taxon>Alphaproteobacteria</taxon>
        <taxon>Acetobacterales</taxon>
        <taxon>Acetobacteraceae</taxon>
        <taxon>Acetobacter</taxon>
    </lineage>
</organism>
<gene>
    <name evidence="2" type="ORF">J2D73_14385</name>
</gene>
<evidence type="ECO:0000313" key="2">
    <source>
        <dbReference type="EMBL" id="MBO1360974.1"/>
    </source>
</evidence>
<sequence>MTRRAFGKGTNLRDALIRITLTCKRSLPHIRPTTSAALRLRHEGNTSPPVTPDLSNGARPSPHADVMLAHVEACAPSLYEPDGFLPTLTDSTPACQQKGTHHHGENDPLDDPGA</sequence>
<feature type="region of interest" description="Disordered" evidence="1">
    <location>
        <begin position="82"/>
        <end position="114"/>
    </location>
</feature>